<proteinExistence type="predicted"/>
<feature type="transmembrane region" description="Helical" evidence="1">
    <location>
        <begin position="562"/>
        <end position="585"/>
    </location>
</feature>
<dbReference type="OrthoDB" id="5134073at2759"/>
<evidence type="ECO:0000256" key="1">
    <source>
        <dbReference type="SAM" id="Phobius"/>
    </source>
</evidence>
<feature type="transmembrane region" description="Helical" evidence="1">
    <location>
        <begin position="254"/>
        <end position="284"/>
    </location>
</feature>
<keyword evidence="3" id="KW-1185">Reference proteome</keyword>
<feature type="transmembrane region" description="Helical" evidence="1">
    <location>
        <begin position="304"/>
        <end position="322"/>
    </location>
</feature>
<keyword evidence="1" id="KW-1133">Transmembrane helix</keyword>
<dbReference type="AlphaFoldDB" id="A0A9P8WIQ6"/>
<feature type="transmembrane region" description="Helical" evidence="1">
    <location>
        <begin position="178"/>
        <end position="203"/>
    </location>
</feature>
<feature type="transmembrane region" description="Helical" evidence="1">
    <location>
        <begin position="516"/>
        <end position="534"/>
    </location>
</feature>
<feature type="transmembrane region" description="Helical" evidence="1">
    <location>
        <begin position="56"/>
        <end position="82"/>
    </location>
</feature>
<comment type="caution">
    <text evidence="2">The sequence shown here is derived from an EMBL/GenBank/DDBJ whole genome shotgun (WGS) entry which is preliminary data.</text>
</comment>
<accession>A0A9P8WIQ6</accession>
<sequence length="656" mass="71264">MDAWSAGYDGGTLLFFEVMAGTIIWWGAYLAAEPVFRKIAPTLYAQMAAESREKMLIPAILFGLRIFFGLLVTFPACTYAGLTAPWGLGVPLDRAGEICIASQVTVWSTELGLIMPYSFELFIHHIVCLIVTANVIWSPPVHPIRPMYILVATQLGDLPPCGILLLKMAGRRPGTSKLLYGFTLATTAWIMFSKITGGLWAVGNTLQNPNRAGDWIWAFATLFWVAYCLLTAYKNLKWLKIIKSSPLRPYSLLICGRLGVPISHLLLGFAFGVTIASTLCIYGIHNENPLTQENLNNLASMSAFSTMIGLTGAMVLKALLPISAATTDPWGRDLYLQYARLLVGYWAYMSTELLPNIAKSVLLSALALNAPLLHAMAKVSHHVSAYDAATRFLAPDSGSDEEKPVPAVPEMGKLPKHVLAGHIGMARANFAIFSISLALLSCKYLDLIEASSLAAGSFLISQLLRSPCMVYDSLKDAAIGTFAHALLSCLGTALEVFVAVYLAAEDARCANFVANHRFLIAGTVVAGFAADFLLKPKNRPPKLKVTVTREFNEKAKRNKGRLISPVAFTFLCTGLAQIVIGRAVLTYSGSINVPGPGIGFLNFRDIITSPQIWASVMGAASMPPVLFKLLEYGEVPPSDYTLDVLERRGTEVFAKQ</sequence>
<gene>
    <name evidence="2" type="ORF">B0T10DRAFT_543023</name>
</gene>
<organism evidence="2 3">
    <name type="scientific">Thelonectria olida</name>
    <dbReference type="NCBI Taxonomy" id="1576542"/>
    <lineage>
        <taxon>Eukaryota</taxon>
        <taxon>Fungi</taxon>
        <taxon>Dikarya</taxon>
        <taxon>Ascomycota</taxon>
        <taxon>Pezizomycotina</taxon>
        <taxon>Sordariomycetes</taxon>
        <taxon>Hypocreomycetidae</taxon>
        <taxon>Hypocreales</taxon>
        <taxon>Nectriaceae</taxon>
        <taxon>Thelonectria</taxon>
    </lineage>
</organism>
<name>A0A9P8WIQ6_9HYPO</name>
<reference evidence="2 3" key="1">
    <citation type="journal article" date="2021" name="Nat. Commun.">
        <title>Genetic determinants of endophytism in the Arabidopsis root mycobiome.</title>
        <authorList>
            <person name="Mesny F."/>
            <person name="Miyauchi S."/>
            <person name="Thiergart T."/>
            <person name="Pickel B."/>
            <person name="Atanasova L."/>
            <person name="Karlsson M."/>
            <person name="Huettel B."/>
            <person name="Barry K.W."/>
            <person name="Haridas S."/>
            <person name="Chen C."/>
            <person name="Bauer D."/>
            <person name="Andreopoulos W."/>
            <person name="Pangilinan J."/>
            <person name="LaButti K."/>
            <person name="Riley R."/>
            <person name="Lipzen A."/>
            <person name="Clum A."/>
            <person name="Drula E."/>
            <person name="Henrissat B."/>
            <person name="Kohler A."/>
            <person name="Grigoriev I.V."/>
            <person name="Martin F.M."/>
            <person name="Hacquard S."/>
        </authorList>
    </citation>
    <scope>NUCLEOTIDE SEQUENCE [LARGE SCALE GENOMIC DNA]</scope>
    <source>
        <strain evidence="2 3">MPI-CAGE-CH-0241</strain>
    </source>
</reference>
<feature type="transmembrane region" description="Helical" evidence="1">
    <location>
        <begin position="419"/>
        <end position="441"/>
    </location>
</feature>
<dbReference type="EMBL" id="JAGPYM010000001">
    <property type="protein sequence ID" value="KAH6900774.1"/>
    <property type="molecule type" value="Genomic_DNA"/>
</dbReference>
<feature type="transmembrane region" description="Helical" evidence="1">
    <location>
        <begin position="12"/>
        <end position="36"/>
    </location>
</feature>
<feature type="transmembrane region" description="Helical" evidence="1">
    <location>
        <begin position="215"/>
        <end position="233"/>
    </location>
</feature>
<evidence type="ECO:0000313" key="3">
    <source>
        <dbReference type="Proteomes" id="UP000777438"/>
    </source>
</evidence>
<dbReference type="Proteomes" id="UP000777438">
    <property type="component" value="Unassembled WGS sequence"/>
</dbReference>
<keyword evidence="1" id="KW-0812">Transmembrane</keyword>
<evidence type="ECO:0000313" key="2">
    <source>
        <dbReference type="EMBL" id="KAH6900774.1"/>
    </source>
</evidence>
<feature type="transmembrane region" description="Helical" evidence="1">
    <location>
        <begin position="477"/>
        <end position="504"/>
    </location>
</feature>
<keyword evidence="1" id="KW-0472">Membrane</keyword>
<protein>
    <submittedName>
        <fullName evidence="2">Uncharacterized protein</fullName>
    </submittedName>
</protein>